<keyword evidence="3" id="KW-1185">Reference proteome</keyword>
<proteinExistence type="predicted"/>
<evidence type="ECO:0000256" key="1">
    <source>
        <dbReference type="SAM" id="MobiDB-lite"/>
    </source>
</evidence>
<sequence length="94" mass="10180">MTQGPNYYDPKELFGQDYDGSDEELEEDGEIEIVPSEDGDGFEINGPVPAILDLFTSGILDIVEQAADDGDFDPDTVATVIKAVAQIREAVDLD</sequence>
<name>A0A542SR95_9MICO</name>
<organism evidence="2 3">
    <name type="scientific">Rarobacter incanus</name>
    <dbReference type="NCBI Taxonomy" id="153494"/>
    <lineage>
        <taxon>Bacteria</taxon>
        <taxon>Bacillati</taxon>
        <taxon>Actinomycetota</taxon>
        <taxon>Actinomycetes</taxon>
        <taxon>Micrococcales</taxon>
        <taxon>Rarobacteraceae</taxon>
        <taxon>Rarobacter</taxon>
    </lineage>
</organism>
<dbReference type="Proteomes" id="UP000316181">
    <property type="component" value="Unassembled WGS sequence"/>
</dbReference>
<evidence type="ECO:0000313" key="2">
    <source>
        <dbReference type="EMBL" id="TQK77125.1"/>
    </source>
</evidence>
<dbReference type="AlphaFoldDB" id="A0A542SR95"/>
<protein>
    <submittedName>
        <fullName evidence="2">Uncharacterized protein</fullName>
    </submittedName>
</protein>
<gene>
    <name evidence="2" type="ORF">FB389_1840</name>
</gene>
<reference evidence="2 3" key="1">
    <citation type="submission" date="2019-06" db="EMBL/GenBank/DDBJ databases">
        <title>Sequencing the genomes of 1000 actinobacteria strains.</title>
        <authorList>
            <person name="Klenk H.-P."/>
        </authorList>
    </citation>
    <scope>NUCLEOTIDE SEQUENCE [LARGE SCALE GENOMIC DNA]</scope>
    <source>
        <strain evidence="2 3">DSM 10596</strain>
    </source>
</reference>
<feature type="region of interest" description="Disordered" evidence="1">
    <location>
        <begin position="1"/>
        <end position="26"/>
    </location>
</feature>
<dbReference type="RefSeq" id="WP_142112882.1">
    <property type="nucleotide sequence ID" value="NZ_BAAATB010000006.1"/>
</dbReference>
<dbReference type="OrthoDB" id="9876159at2"/>
<evidence type="ECO:0000313" key="3">
    <source>
        <dbReference type="Proteomes" id="UP000316181"/>
    </source>
</evidence>
<dbReference type="EMBL" id="VFNV01000001">
    <property type="protein sequence ID" value="TQK77125.1"/>
    <property type="molecule type" value="Genomic_DNA"/>
</dbReference>
<accession>A0A542SR95</accession>
<comment type="caution">
    <text evidence="2">The sequence shown here is derived from an EMBL/GenBank/DDBJ whole genome shotgun (WGS) entry which is preliminary data.</text>
</comment>